<evidence type="ECO:0000313" key="7">
    <source>
        <dbReference type="Proteomes" id="UP001156694"/>
    </source>
</evidence>
<dbReference type="SUPFAM" id="SSF53850">
    <property type="entry name" value="Periplasmic binding protein-like II"/>
    <property type="match status" value="1"/>
</dbReference>
<dbReference type="CDD" id="cd08471">
    <property type="entry name" value="PBP2_CrgA_like_2"/>
    <property type="match status" value="1"/>
</dbReference>
<dbReference type="SUPFAM" id="SSF46785">
    <property type="entry name" value="Winged helix' DNA-binding domain"/>
    <property type="match status" value="1"/>
</dbReference>
<feature type="domain" description="HTH lysR-type" evidence="5">
    <location>
        <begin position="1"/>
        <end position="59"/>
    </location>
</feature>
<sequence length="300" mass="32370">MDRIQSLEVFVAVSEAQSFAAGARSVGLSAPSATRGINALEARLGVRLFTRTTRQVRLTDIGATYLKDARTILAQLQAADAAAAGAAIIPKGRLRITCPNEFGRLYITPILAAYLDRFPDVSADVLMLDRVVNLVEEGVDIGVRIGALPSSGLTAVRVGSVRRVICGSAQYFEANGRPKTPSDLQNHKIVAASSLADTAVWRFGTKDQGSVRLHPRLAVTSIAAAIDIAKSGWGLARVLSYQIGPDLRAGRLETVLREFEPDPLPIHLVHPEGRRASAKLRSFVDFARDHLRKSQMLNEG</sequence>
<dbReference type="PANTHER" id="PTHR30537">
    <property type="entry name" value="HTH-TYPE TRANSCRIPTIONAL REGULATOR"/>
    <property type="match status" value="1"/>
</dbReference>
<dbReference type="InterPro" id="IPR036390">
    <property type="entry name" value="WH_DNA-bd_sf"/>
</dbReference>
<dbReference type="InterPro" id="IPR000847">
    <property type="entry name" value="LysR_HTH_N"/>
</dbReference>
<organism evidence="6 7">
    <name type="scientific">Amylibacter marinus</name>
    <dbReference type="NCBI Taxonomy" id="1475483"/>
    <lineage>
        <taxon>Bacteria</taxon>
        <taxon>Pseudomonadati</taxon>
        <taxon>Pseudomonadota</taxon>
        <taxon>Alphaproteobacteria</taxon>
        <taxon>Rhodobacterales</taxon>
        <taxon>Paracoccaceae</taxon>
        <taxon>Amylibacter</taxon>
    </lineage>
</organism>
<evidence type="ECO:0000256" key="4">
    <source>
        <dbReference type="ARBA" id="ARBA00023163"/>
    </source>
</evidence>
<dbReference type="PROSITE" id="PS50931">
    <property type="entry name" value="HTH_LYSR"/>
    <property type="match status" value="1"/>
</dbReference>
<dbReference type="InterPro" id="IPR058163">
    <property type="entry name" value="LysR-type_TF_proteobact-type"/>
</dbReference>
<keyword evidence="2" id="KW-0805">Transcription regulation</keyword>
<reference evidence="7" key="1">
    <citation type="journal article" date="2019" name="Int. J. Syst. Evol. Microbiol.">
        <title>The Global Catalogue of Microorganisms (GCM) 10K type strain sequencing project: providing services to taxonomists for standard genome sequencing and annotation.</title>
        <authorList>
            <consortium name="The Broad Institute Genomics Platform"/>
            <consortium name="The Broad Institute Genome Sequencing Center for Infectious Disease"/>
            <person name="Wu L."/>
            <person name="Ma J."/>
        </authorList>
    </citation>
    <scope>NUCLEOTIDE SEQUENCE [LARGE SCALE GENOMIC DNA]</scope>
    <source>
        <strain evidence="7">NBRC 110140</strain>
    </source>
</reference>
<evidence type="ECO:0000259" key="5">
    <source>
        <dbReference type="PROSITE" id="PS50931"/>
    </source>
</evidence>
<evidence type="ECO:0000256" key="2">
    <source>
        <dbReference type="ARBA" id="ARBA00023015"/>
    </source>
</evidence>
<dbReference type="InterPro" id="IPR036388">
    <property type="entry name" value="WH-like_DNA-bd_sf"/>
</dbReference>
<evidence type="ECO:0000313" key="6">
    <source>
        <dbReference type="EMBL" id="GLQ36000.1"/>
    </source>
</evidence>
<dbReference type="PANTHER" id="PTHR30537:SF5">
    <property type="entry name" value="HTH-TYPE TRANSCRIPTIONAL ACTIVATOR TTDR-RELATED"/>
    <property type="match status" value="1"/>
</dbReference>
<keyword evidence="4" id="KW-0804">Transcription</keyword>
<evidence type="ECO:0000256" key="1">
    <source>
        <dbReference type="ARBA" id="ARBA00009437"/>
    </source>
</evidence>
<dbReference type="EMBL" id="BSNN01000008">
    <property type="protein sequence ID" value="GLQ36000.1"/>
    <property type="molecule type" value="Genomic_DNA"/>
</dbReference>
<comment type="caution">
    <text evidence="6">The sequence shown here is derived from an EMBL/GenBank/DDBJ whole genome shotgun (WGS) entry which is preliminary data.</text>
</comment>
<dbReference type="Gene3D" id="3.40.190.290">
    <property type="match status" value="1"/>
</dbReference>
<protein>
    <submittedName>
        <fullName evidence="6">LysR family transcriptional regulator</fullName>
    </submittedName>
</protein>
<dbReference type="Pfam" id="PF03466">
    <property type="entry name" value="LysR_substrate"/>
    <property type="match status" value="1"/>
</dbReference>
<keyword evidence="7" id="KW-1185">Reference proteome</keyword>
<proteinExistence type="inferred from homology"/>
<dbReference type="RefSeq" id="WP_284379307.1">
    <property type="nucleotide sequence ID" value="NZ_BSNN01000008.1"/>
</dbReference>
<comment type="similarity">
    <text evidence="1">Belongs to the LysR transcriptional regulatory family.</text>
</comment>
<gene>
    <name evidence="6" type="ORF">GCM10007939_22840</name>
</gene>
<dbReference type="Gene3D" id="1.10.10.10">
    <property type="entry name" value="Winged helix-like DNA-binding domain superfamily/Winged helix DNA-binding domain"/>
    <property type="match status" value="1"/>
</dbReference>
<dbReference type="InterPro" id="IPR005119">
    <property type="entry name" value="LysR_subst-bd"/>
</dbReference>
<keyword evidence="3" id="KW-0238">DNA-binding</keyword>
<dbReference type="Pfam" id="PF00126">
    <property type="entry name" value="HTH_1"/>
    <property type="match status" value="1"/>
</dbReference>
<dbReference type="Proteomes" id="UP001156694">
    <property type="component" value="Unassembled WGS sequence"/>
</dbReference>
<evidence type="ECO:0000256" key="3">
    <source>
        <dbReference type="ARBA" id="ARBA00023125"/>
    </source>
</evidence>
<name>A0ABQ5VXB8_9RHOB</name>
<accession>A0ABQ5VXB8</accession>